<dbReference type="EMBL" id="CP000382">
    <property type="protein sequence ID" value="ABK61666.1"/>
    <property type="molecule type" value="Genomic_DNA"/>
</dbReference>
<dbReference type="AlphaFoldDB" id="A0Q0G5"/>
<sequence length="76" mass="9375">MDKKLIELGAKIEFAKRRLFFYYNLIAPDFYKKNRKYLVEFCNDLQEFYERYEHEILIINMLPRHGKSRTASMFTQ</sequence>
<dbReference type="PATRIC" id="fig|386415.7.peg.1149"/>
<organism evidence="1 2">
    <name type="scientific">Clostridium novyi (strain NT)</name>
    <dbReference type="NCBI Taxonomy" id="386415"/>
    <lineage>
        <taxon>Bacteria</taxon>
        <taxon>Bacillati</taxon>
        <taxon>Bacillota</taxon>
        <taxon>Clostridia</taxon>
        <taxon>Eubacteriales</taxon>
        <taxon>Clostridiaceae</taxon>
        <taxon>Clostridium</taxon>
    </lineage>
</organism>
<protein>
    <submittedName>
        <fullName evidence="1">Uncharacterized protein</fullName>
    </submittedName>
</protein>
<name>A0Q0G5_CLONN</name>
<dbReference type="RefSeq" id="WP_011722118.1">
    <property type="nucleotide sequence ID" value="NC_008593.1"/>
</dbReference>
<dbReference type="STRING" id="386415.NT01CX_2044"/>
<accession>A0Q0G5</accession>
<gene>
    <name evidence="1" type="ordered locus">NT01CX_2044</name>
</gene>
<keyword evidence="2" id="KW-1185">Reference proteome</keyword>
<dbReference type="KEGG" id="cno:NT01CX_2044"/>
<dbReference type="HOGENOM" id="CLU_2648035_0_0_9"/>
<dbReference type="Proteomes" id="UP000008220">
    <property type="component" value="Chromosome"/>
</dbReference>
<evidence type="ECO:0000313" key="2">
    <source>
        <dbReference type="Proteomes" id="UP000008220"/>
    </source>
</evidence>
<dbReference type="eggNOG" id="COG5410">
    <property type="taxonomic scope" value="Bacteria"/>
</dbReference>
<reference evidence="1 2" key="1">
    <citation type="journal article" date="2006" name="Nat. Biotechnol.">
        <title>The genome and transcriptomes of the anti-tumor agent Clostridium novyi-NT.</title>
        <authorList>
            <person name="Bettegowda C."/>
            <person name="Huang X."/>
            <person name="Lin J."/>
            <person name="Cheong I."/>
            <person name="Kohli M."/>
            <person name="Szabo S.A."/>
            <person name="Zhang X."/>
            <person name="Diaz L.A. Jr."/>
            <person name="Velculescu V.E."/>
            <person name="Parmigiani G."/>
            <person name="Kinzler K.W."/>
            <person name="Vogelstein B."/>
            <person name="Zhou S."/>
        </authorList>
    </citation>
    <scope>NUCLEOTIDE SEQUENCE [LARGE SCALE GENOMIC DNA]</scope>
    <source>
        <strain evidence="1 2">NT</strain>
    </source>
</reference>
<proteinExistence type="predicted"/>
<evidence type="ECO:0000313" key="1">
    <source>
        <dbReference type="EMBL" id="ABK61666.1"/>
    </source>
</evidence>